<dbReference type="EMBL" id="JAJLJH010000007">
    <property type="protein sequence ID" value="MCK9688090.1"/>
    <property type="molecule type" value="Genomic_DNA"/>
</dbReference>
<proteinExistence type="predicted"/>
<feature type="region of interest" description="Disordered" evidence="1">
    <location>
        <begin position="258"/>
        <end position="286"/>
    </location>
</feature>
<evidence type="ECO:0000256" key="1">
    <source>
        <dbReference type="SAM" id="MobiDB-lite"/>
    </source>
</evidence>
<evidence type="ECO:0000313" key="3">
    <source>
        <dbReference type="EMBL" id="MCK9688090.1"/>
    </source>
</evidence>
<feature type="signal peptide" evidence="2">
    <location>
        <begin position="1"/>
        <end position="33"/>
    </location>
</feature>
<dbReference type="RefSeq" id="WP_275684135.1">
    <property type="nucleotide sequence ID" value="NZ_JAJLJH010000007.1"/>
</dbReference>
<feature type="compositionally biased region" description="Pro residues" evidence="1">
    <location>
        <begin position="269"/>
        <end position="286"/>
    </location>
</feature>
<gene>
    <name evidence="3" type="ORF">LPC04_20490</name>
</gene>
<keyword evidence="2" id="KW-0732">Signal</keyword>
<evidence type="ECO:0000256" key="2">
    <source>
        <dbReference type="SAM" id="SignalP"/>
    </source>
</evidence>
<feature type="compositionally biased region" description="Polar residues" evidence="1">
    <location>
        <begin position="225"/>
        <end position="240"/>
    </location>
</feature>
<evidence type="ECO:0008006" key="5">
    <source>
        <dbReference type="Google" id="ProtNLM"/>
    </source>
</evidence>
<sequence length="286" mass="30119">MNSTTNLPLRRRGLLASGALAALLATVGLPACADSRLVQVDVVDRDDGQVLHVWRDHGRPVVAGRPGARYAVRLANTTGQRVLAVVAIDGVNVISGETAGVGQRGYVLEPWQRAEITGWRKSDSEVAAFEFTALPDSYAARTGRPNDVGVIGVAVFREAPQVALSAAPPVMPRPRIDGMAKAAQEPGDARDAAGEVARSAAPAMRAAPQPSERLGTGHGERETSVARTTTFDRATAQPEQTVAIRYDSLDNLVAAGIVPPPHVATTSPRPFPADPSPGYVPDPPRR</sequence>
<name>A0A9X1YN87_9BURK</name>
<feature type="chain" id="PRO_5040718007" description="Intracellular proteinase inhibitor BsuPI domain-containing protein" evidence="2">
    <location>
        <begin position="34"/>
        <end position="286"/>
    </location>
</feature>
<dbReference type="InterPro" id="IPR006311">
    <property type="entry name" value="TAT_signal"/>
</dbReference>
<reference evidence="3" key="1">
    <citation type="submission" date="2021-11" db="EMBL/GenBank/DDBJ databases">
        <title>BS-T2-15 a new species belonging to the Comamonadaceae family isolated from the soil of a French oak forest.</title>
        <authorList>
            <person name="Mieszkin S."/>
            <person name="Alain K."/>
        </authorList>
    </citation>
    <scope>NUCLEOTIDE SEQUENCE</scope>
    <source>
        <strain evidence="3">BS-T2-15</strain>
    </source>
</reference>
<comment type="caution">
    <text evidence="3">The sequence shown here is derived from an EMBL/GenBank/DDBJ whole genome shotgun (WGS) entry which is preliminary data.</text>
</comment>
<keyword evidence="4" id="KW-1185">Reference proteome</keyword>
<dbReference type="PROSITE" id="PS51318">
    <property type="entry name" value="TAT"/>
    <property type="match status" value="1"/>
</dbReference>
<feature type="region of interest" description="Disordered" evidence="1">
    <location>
        <begin position="183"/>
        <end position="242"/>
    </location>
</feature>
<feature type="compositionally biased region" description="Low complexity" evidence="1">
    <location>
        <begin position="197"/>
        <end position="211"/>
    </location>
</feature>
<dbReference type="Proteomes" id="UP001139353">
    <property type="component" value="Unassembled WGS sequence"/>
</dbReference>
<accession>A0A9X1YN87</accession>
<evidence type="ECO:0000313" key="4">
    <source>
        <dbReference type="Proteomes" id="UP001139353"/>
    </source>
</evidence>
<organism evidence="3 4">
    <name type="scientific">Scleromatobacter humisilvae</name>
    <dbReference type="NCBI Taxonomy" id="2897159"/>
    <lineage>
        <taxon>Bacteria</taxon>
        <taxon>Pseudomonadati</taxon>
        <taxon>Pseudomonadota</taxon>
        <taxon>Betaproteobacteria</taxon>
        <taxon>Burkholderiales</taxon>
        <taxon>Sphaerotilaceae</taxon>
        <taxon>Scleromatobacter</taxon>
    </lineage>
</organism>
<protein>
    <recommendedName>
        <fullName evidence="5">Intracellular proteinase inhibitor BsuPI domain-containing protein</fullName>
    </recommendedName>
</protein>
<dbReference type="AlphaFoldDB" id="A0A9X1YN87"/>